<dbReference type="Pfam" id="PF04879">
    <property type="entry name" value="Molybdop_Fe4S4"/>
    <property type="match status" value="1"/>
</dbReference>
<reference evidence="7" key="1">
    <citation type="submission" date="2021-04" db="EMBL/GenBank/DDBJ databases">
        <title>Isolation of p-tert-butylphenol degrading bacteria Sphingobium phenoxybenzoativorans Tas13 from active sludge.</title>
        <authorList>
            <person name="Li Y."/>
        </authorList>
    </citation>
    <scope>NUCLEOTIDE SEQUENCE</scope>
    <source>
        <strain evidence="7">Tas13</strain>
    </source>
</reference>
<evidence type="ECO:0000256" key="5">
    <source>
        <dbReference type="ARBA" id="ARBA00023014"/>
    </source>
</evidence>
<dbReference type="GO" id="GO:0051539">
    <property type="term" value="F:4 iron, 4 sulfur cluster binding"/>
    <property type="evidence" value="ECO:0007669"/>
    <property type="project" value="UniProtKB-KW"/>
</dbReference>
<evidence type="ECO:0000259" key="6">
    <source>
        <dbReference type="PROSITE" id="PS51669"/>
    </source>
</evidence>
<dbReference type="PANTHER" id="PTHR43105:SF9">
    <property type="entry name" value="NADPH-FE(3+) OXIDOREDUCTASE SUBUNIT ALPHA"/>
    <property type="match status" value="1"/>
</dbReference>
<accession>A0A975K9I6</accession>
<dbReference type="EMBL" id="CP073910">
    <property type="protein sequence ID" value="QUT05917.1"/>
    <property type="molecule type" value="Genomic_DNA"/>
</dbReference>
<gene>
    <name evidence="7" type="ORF">KFK14_23805</name>
</gene>
<dbReference type="KEGG" id="spph:KFK14_23805"/>
<dbReference type="SMART" id="SM00926">
    <property type="entry name" value="Molybdop_Fe4S4"/>
    <property type="match status" value="1"/>
</dbReference>
<proteinExistence type="predicted"/>
<sequence>MIRSICAECSVGCGVVARTLDDRRVELEGDMRHPANRGDLCHRAVQPGESASLDQRLLHPKIQGRKAGWPRAAAHIAKRLADIVARYGPQSVAMRLSDRLLTEDYYIANKMMKGFIGSADIAILPATPLPGLHSPAPHSPADALIMALGEDVVPATADDIDRAKLVIIAGTDIRRDLPILWRRIVAAQESQDATIVMIGGEKPEDGAASDIHLAIRHLAIRPGTETILFTGLLAFSRRAGIIDRPFLESHVTAPRGFWDALEEGHDLWSTARACDLAPADLQSFYDLFAANPKTMTLFGDASLTGAVLNAHLATGRIGRPGAAPFPLAAASNAMGAREVGISPATLAAHMDFTADHVALAGRFWGGANMAAQPVESAGHLIGPETRALWLVGDDVLQPQDADIIRDAQAAGLFVIHSHSVADDSPADVHLPAAGWGEQNGTSSGFDRMISRQRPFFPTAGEARPHWWIMTQVARDMGWRDAFYFAYPAEVYREHARLSAYGNAGARLFDIRRHAAISNPAYDEMTSWRWGGAPFMDGRFHTADGRARLMPVEQAISLSAGKTLLPGA</sequence>
<evidence type="ECO:0000256" key="2">
    <source>
        <dbReference type="ARBA" id="ARBA00022723"/>
    </source>
</evidence>
<keyword evidence="2" id="KW-0479">Metal-binding</keyword>
<dbReference type="PROSITE" id="PS51669">
    <property type="entry name" value="4FE4S_MOW_BIS_MGD"/>
    <property type="match status" value="1"/>
</dbReference>
<dbReference type="GO" id="GO:0016491">
    <property type="term" value="F:oxidoreductase activity"/>
    <property type="evidence" value="ECO:0007669"/>
    <property type="project" value="UniProtKB-KW"/>
</dbReference>
<evidence type="ECO:0000313" key="8">
    <source>
        <dbReference type="Proteomes" id="UP000681425"/>
    </source>
</evidence>
<dbReference type="Gene3D" id="3.40.228.10">
    <property type="entry name" value="Dimethylsulfoxide Reductase, domain 2"/>
    <property type="match status" value="1"/>
</dbReference>
<evidence type="ECO:0000256" key="4">
    <source>
        <dbReference type="ARBA" id="ARBA00023004"/>
    </source>
</evidence>
<keyword evidence="8" id="KW-1185">Reference proteome</keyword>
<keyword evidence="1" id="KW-0004">4Fe-4S</keyword>
<evidence type="ECO:0000256" key="1">
    <source>
        <dbReference type="ARBA" id="ARBA00022485"/>
    </source>
</evidence>
<dbReference type="Gene3D" id="2.20.25.90">
    <property type="entry name" value="ADC-like domains"/>
    <property type="match status" value="1"/>
</dbReference>
<dbReference type="GO" id="GO:0046872">
    <property type="term" value="F:metal ion binding"/>
    <property type="evidence" value="ECO:0007669"/>
    <property type="project" value="UniProtKB-KW"/>
</dbReference>
<feature type="domain" description="4Fe-4S Mo/W bis-MGD-type" evidence="6">
    <location>
        <begin position="1"/>
        <end position="55"/>
    </location>
</feature>
<dbReference type="InterPro" id="IPR006656">
    <property type="entry name" value="Mopterin_OxRdtase"/>
</dbReference>
<dbReference type="RefSeq" id="WP_212609405.1">
    <property type="nucleotide sequence ID" value="NZ_CP073910.1"/>
</dbReference>
<dbReference type="GO" id="GO:0016020">
    <property type="term" value="C:membrane"/>
    <property type="evidence" value="ECO:0007669"/>
    <property type="project" value="TreeGrafter"/>
</dbReference>
<dbReference type="Gene3D" id="3.40.50.740">
    <property type="match status" value="1"/>
</dbReference>
<dbReference type="Proteomes" id="UP000681425">
    <property type="component" value="Chromosome"/>
</dbReference>
<organism evidence="7 8">
    <name type="scientific">Sphingobium phenoxybenzoativorans</name>
    <dbReference type="NCBI Taxonomy" id="1592790"/>
    <lineage>
        <taxon>Bacteria</taxon>
        <taxon>Pseudomonadati</taxon>
        <taxon>Pseudomonadota</taxon>
        <taxon>Alphaproteobacteria</taxon>
        <taxon>Sphingomonadales</taxon>
        <taxon>Sphingomonadaceae</taxon>
        <taxon>Sphingobium</taxon>
    </lineage>
</organism>
<dbReference type="InterPro" id="IPR050123">
    <property type="entry name" value="Prok_molybdopt-oxidoreductase"/>
</dbReference>
<evidence type="ECO:0000256" key="3">
    <source>
        <dbReference type="ARBA" id="ARBA00023002"/>
    </source>
</evidence>
<keyword evidence="3" id="KW-0560">Oxidoreductase</keyword>
<evidence type="ECO:0000313" key="7">
    <source>
        <dbReference type="EMBL" id="QUT05917.1"/>
    </source>
</evidence>
<keyword evidence="4" id="KW-0408">Iron</keyword>
<dbReference type="InterPro" id="IPR006963">
    <property type="entry name" value="Mopterin_OxRdtase_4Fe-4S_dom"/>
</dbReference>
<dbReference type="InterPro" id="IPR027467">
    <property type="entry name" value="MopterinOxRdtase_cofactor_BS"/>
</dbReference>
<name>A0A975K9I6_9SPHN</name>
<dbReference type="PANTHER" id="PTHR43105">
    <property type="entry name" value="RESPIRATORY NITRATE REDUCTASE"/>
    <property type="match status" value="1"/>
</dbReference>
<dbReference type="PROSITE" id="PS00551">
    <property type="entry name" value="MOLYBDOPTERIN_PROK_1"/>
    <property type="match status" value="1"/>
</dbReference>
<dbReference type="AlphaFoldDB" id="A0A975K9I6"/>
<keyword evidence="5" id="KW-0411">Iron-sulfur</keyword>
<protein>
    <submittedName>
        <fullName evidence="7">Molybdopterin-dependent oxidoreductase</fullName>
    </submittedName>
</protein>
<dbReference type="Pfam" id="PF00384">
    <property type="entry name" value="Molybdopterin"/>
    <property type="match status" value="1"/>
</dbReference>
<dbReference type="SUPFAM" id="SSF53706">
    <property type="entry name" value="Formate dehydrogenase/DMSO reductase, domains 1-3"/>
    <property type="match status" value="1"/>
</dbReference>